<evidence type="ECO:0000256" key="4">
    <source>
        <dbReference type="ARBA" id="ARBA00022786"/>
    </source>
</evidence>
<dbReference type="GO" id="GO:0070979">
    <property type="term" value="P:protein K11-linked ubiquitination"/>
    <property type="evidence" value="ECO:0007669"/>
    <property type="project" value="TreeGrafter"/>
</dbReference>
<dbReference type="SUPFAM" id="SSF46785">
    <property type="entry name" value="Winged helix' DNA-binding domain"/>
    <property type="match status" value="1"/>
</dbReference>
<dbReference type="GO" id="GO:0007091">
    <property type="term" value="P:metaphase/anaphase transition of mitotic cell cycle"/>
    <property type="evidence" value="ECO:0007669"/>
    <property type="project" value="TreeGrafter"/>
</dbReference>
<keyword evidence="3" id="KW-0498">Mitosis</keyword>
<dbReference type="InterPro" id="IPR023210">
    <property type="entry name" value="NADP_OxRdtase_dom"/>
</dbReference>
<dbReference type="PANTHER" id="PTHR45957">
    <property type="entry name" value="ANAPHASE-PROMOTING COMPLEX SUBUNIT 2"/>
    <property type="match status" value="1"/>
</dbReference>
<reference evidence="8 9" key="1">
    <citation type="submission" date="2016-03" db="EMBL/GenBank/DDBJ databases">
        <title>Comparative genomics of the ectomycorrhizal sister species Rhizopogon vinicolor and Rhizopogon vesiculosus (Basidiomycota: Boletales) reveals a divergence of the mating type B locus.</title>
        <authorList>
            <person name="Mujic A.B."/>
            <person name="Kuo A."/>
            <person name="Tritt A."/>
            <person name="Lipzen A."/>
            <person name="Chen C."/>
            <person name="Johnson J."/>
            <person name="Sharma A."/>
            <person name="Barry K."/>
            <person name="Grigoriev I.V."/>
            <person name="Spatafora J.W."/>
        </authorList>
    </citation>
    <scope>NUCLEOTIDE SEQUENCE [LARGE SCALE GENOMIC DNA]</scope>
    <source>
        <strain evidence="8 9">AM-OR11-056</strain>
    </source>
</reference>
<keyword evidence="5" id="KW-0131">Cell cycle</keyword>
<dbReference type="Gene3D" id="3.20.20.100">
    <property type="entry name" value="NADP-dependent oxidoreductase domain"/>
    <property type="match status" value="1"/>
</dbReference>
<evidence type="ECO:0000259" key="7">
    <source>
        <dbReference type="PROSITE" id="PS50069"/>
    </source>
</evidence>
<evidence type="ECO:0000313" key="9">
    <source>
        <dbReference type="Proteomes" id="UP000183567"/>
    </source>
</evidence>
<dbReference type="Pfam" id="PF25773">
    <property type="entry name" value="TPR_ANAPC2"/>
    <property type="match status" value="1"/>
</dbReference>
<feature type="domain" description="Cullin family profile" evidence="7">
    <location>
        <begin position="730"/>
        <end position="933"/>
    </location>
</feature>
<organism evidence="8 9">
    <name type="scientific">Rhizopogon vesiculosus</name>
    <dbReference type="NCBI Taxonomy" id="180088"/>
    <lineage>
        <taxon>Eukaryota</taxon>
        <taxon>Fungi</taxon>
        <taxon>Dikarya</taxon>
        <taxon>Basidiomycota</taxon>
        <taxon>Agaricomycotina</taxon>
        <taxon>Agaricomycetes</taxon>
        <taxon>Agaricomycetidae</taxon>
        <taxon>Boletales</taxon>
        <taxon>Suillineae</taxon>
        <taxon>Rhizopogonaceae</taxon>
        <taxon>Rhizopogon</taxon>
    </lineage>
</organism>
<sequence>MIAFGTGSTMKYKDVTDYVGQAIENGFSHIDTAQFYQTESYVGLAIKETGLPRSSLYITTKYSGIGTSQEAIQQSLNKVSSHISLASYHTVTYMLVEIGVSYLDLYLVHFPGALPDFESGWQEFEKMKKDGLARSIGVSNFTVEELQKLLKTAVIKPTVNQIDFHPYNYASHKTLLEYCAKQNIVVEAYGSLNSITQNPGGPVDAVVDAAAKRIGATSNQVIFSWVRSKGVAIVTRTKERLEEYLAVEDLPPLTTEEIAAIDEAGAKGPSSQLLRVVAKLTMQYKFGRSPMLFMCLAGVMFGLTFNLNAWPPMASSAVRAQVAAKWQESFNRLNRSEPGISGLLAFSEAWTLATEFLRPRDLNDPTPRKQYDLNQVRVAFGVIGECRRLPVMMEVFLEDMRKSQHLITREVEVHMALYESNSDPESIRSLVYRLVEWYDAWKPTADLGPTIISAYTLAFQTHLFSVLPPSFARGIKALISATLEHIICQSQDPQDRVLWQAFDTLSLIDRYETLIASIGYEIIESHVKETCAGKWAEPMLGTLRTWMIDKIVPWMLYPFARGATNGDSSLVVRFPVADPRSADEAKTMMQGVGSRFDFHMHKTLCTLRTNEMFDIIVDFPDSTGALQDLKECLARVDQRADLVHALRRAINKRLLHPGADTKDILTQYVSTIKCLRIVDPPGVLLFKVADPIRRYLRDRPDTIRCIVASLVGDGESEDSLVDENEPIQPLQQPEMENYSDPDWNPEPIDAGPDFRASKSSDIISTIVSIYDTKDLFVKELQVLLAQRLLAVKDGNIDRERRNVEILKIRFGEAALQVCEVMLRDMTDSRRIDQHVQSQKASQMHPTIISRHFWPALESSDMVMPGQFQILQEQYAKEFSVFKPDKALRWLPHLGRVHLQLELDDRTLEADVPPLEAAFIELFSEKDIWTVDELVLRVGSVTRTATIKALATWVDMHVLKEDSEGVFRLLNVAEGPTPESRPQILKPAIAGELPPVMSVQQQQAEQMKIYWKFIEGMLTNLGSLPLDRIQTMLKFAPGYDRTVEQLGSFMEAARREGLVSVKDGMWRLGK</sequence>
<dbReference type="InterPro" id="IPR018170">
    <property type="entry name" value="Aldo/ket_reductase_CS"/>
</dbReference>
<dbReference type="Pfam" id="PF00248">
    <property type="entry name" value="Aldo_ket_red"/>
    <property type="match status" value="1"/>
</dbReference>
<dbReference type="GO" id="GO:0005680">
    <property type="term" value="C:anaphase-promoting complex"/>
    <property type="evidence" value="ECO:0007669"/>
    <property type="project" value="TreeGrafter"/>
</dbReference>
<name>A0A1J8QYB7_9AGAM</name>
<dbReference type="AlphaFoldDB" id="A0A1J8QYB7"/>
<dbReference type="PANTHER" id="PTHR45957:SF1">
    <property type="entry name" value="ANAPHASE-PROMOTING COMPLEX SUBUNIT 2"/>
    <property type="match status" value="1"/>
</dbReference>
<dbReference type="InterPro" id="IPR044554">
    <property type="entry name" value="ANAPC2"/>
</dbReference>
<dbReference type="InterPro" id="IPR044494">
    <property type="entry name" value="AKR3C2/3"/>
</dbReference>
<dbReference type="SUPFAM" id="SSF75632">
    <property type="entry name" value="Cullin homology domain"/>
    <property type="match status" value="1"/>
</dbReference>
<dbReference type="Proteomes" id="UP000183567">
    <property type="component" value="Unassembled WGS sequence"/>
</dbReference>
<dbReference type="STRING" id="180088.A0A1J8QYB7"/>
<comment type="caution">
    <text evidence="8">The sequence shown here is derived from an EMBL/GenBank/DDBJ whole genome shotgun (WGS) entry which is preliminary data.</text>
</comment>
<dbReference type="SMART" id="SM01013">
    <property type="entry name" value="APC2"/>
    <property type="match status" value="1"/>
</dbReference>
<dbReference type="InterPro" id="IPR014786">
    <property type="entry name" value="ANAPC2_C"/>
</dbReference>
<dbReference type="InterPro" id="IPR016158">
    <property type="entry name" value="Cullin_homology"/>
</dbReference>
<dbReference type="EMBL" id="LVVM01003646">
    <property type="protein sequence ID" value="OJA14474.1"/>
    <property type="molecule type" value="Genomic_DNA"/>
</dbReference>
<evidence type="ECO:0000256" key="1">
    <source>
        <dbReference type="ARBA" id="ARBA00016068"/>
    </source>
</evidence>
<evidence type="ECO:0000256" key="6">
    <source>
        <dbReference type="PROSITE-ProRule" id="PRU00330"/>
    </source>
</evidence>
<protein>
    <recommendedName>
        <fullName evidence="1">Anaphase-promoting complex subunit 2</fullName>
    </recommendedName>
</protein>
<keyword evidence="9" id="KW-1185">Reference proteome</keyword>
<dbReference type="GO" id="GO:0016652">
    <property type="term" value="F:oxidoreductase activity, acting on NAD(P)H as acceptor"/>
    <property type="evidence" value="ECO:0007669"/>
    <property type="project" value="InterPro"/>
</dbReference>
<proteinExistence type="inferred from homology"/>
<accession>A0A1J8QYB7</accession>
<dbReference type="GO" id="GO:0006511">
    <property type="term" value="P:ubiquitin-dependent protein catabolic process"/>
    <property type="evidence" value="ECO:0007669"/>
    <property type="project" value="InterPro"/>
</dbReference>
<dbReference type="SUPFAM" id="SSF51430">
    <property type="entry name" value="NAD(P)-linked oxidoreductase"/>
    <property type="match status" value="1"/>
</dbReference>
<dbReference type="CDD" id="cd19120">
    <property type="entry name" value="AKR_AKR3C2-3"/>
    <property type="match status" value="1"/>
</dbReference>
<dbReference type="InterPro" id="IPR057975">
    <property type="entry name" value="TPR_ANAPC2"/>
</dbReference>
<dbReference type="Gene3D" id="3.30.230.130">
    <property type="entry name" value="Cullin, Chain C, Domain 2"/>
    <property type="match status" value="1"/>
</dbReference>
<dbReference type="GO" id="GO:0051301">
    <property type="term" value="P:cell division"/>
    <property type="evidence" value="ECO:0007669"/>
    <property type="project" value="UniProtKB-KW"/>
</dbReference>
<dbReference type="Pfam" id="PF08672">
    <property type="entry name" value="ANAPC2"/>
    <property type="match status" value="1"/>
</dbReference>
<gene>
    <name evidence="8" type="ORF">AZE42_05295</name>
</gene>
<dbReference type="PROSITE" id="PS00062">
    <property type="entry name" value="ALDOKETO_REDUCTASE_2"/>
    <property type="match status" value="1"/>
</dbReference>
<evidence type="ECO:0000256" key="5">
    <source>
        <dbReference type="ARBA" id="ARBA00023306"/>
    </source>
</evidence>
<dbReference type="InterPro" id="IPR036317">
    <property type="entry name" value="Cullin_homology_sf"/>
</dbReference>
<keyword evidence="4" id="KW-0833">Ubl conjugation pathway</keyword>
<dbReference type="Gene3D" id="1.20.1310.10">
    <property type="entry name" value="Cullin Repeats"/>
    <property type="match status" value="1"/>
</dbReference>
<dbReference type="GO" id="GO:0031625">
    <property type="term" value="F:ubiquitin protein ligase binding"/>
    <property type="evidence" value="ECO:0007669"/>
    <property type="project" value="InterPro"/>
</dbReference>
<dbReference type="SMART" id="SM00182">
    <property type="entry name" value="CULLIN"/>
    <property type="match status" value="1"/>
</dbReference>
<dbReference type="InterPro" id="IPR036388">
    <property type="entry name" value="WH-like_DNA-bd_sf"/>
</dbReference>
<keyword evidence="2" id="KW-0132">Cell division</keyword>
<evidence type="ECO:0000256" key="2">
    <source>
        <dbReference type="ARBA" id="ARBA00022618"/>
    </source>
</evidence>
<evidence type="ECO:0000313" key="8">
    <source>
        <dbReference type="EMBL" id="OJA14474.1"/>
    </source>
</evidence>
<dbReference type="PROSITE" id="PS50069">
    <property type="entry name" value="CULLIN_2"/>
    <property type="match status" value="1"/>
</dbReference>
<dbReference type="InterPro" id="IPR036390">
    <property type="entry name" value="WH_DNA-bd_sf"/>
</dbReference>
<comment type="similarity">
    <text evidence="6">Belongs to the cullin family.</text>
</comment>
<evidence type="ECO:0000256" key="3">
    <source>
        <dbReference type="ARBA" id="ARBA00022776"/>
    </source>
</evidence>
<dbReference type="InterPro" id="IPR036812">
    <property type="entry name" value="NAD(P)_OxRdtase_dom_sf"/>
</dbReference>
<dbReference type="Gene3D" id="1.10.10.10">
    <property type="entry name" value="Winged helix-like DNA-binding domain superfamily/Winged helix DNA-binding domain"/>
    <property type="match status" value="1"/>
</dbReference>
<dbReference type="OrthoDB" id="5581181at2759"/>
<dbReference type="InterPro" id="IPR020471">
    <property type="entry name" value="AKR"/>
</dbReference>
<dbReference type="PRINTS" id="PR00069">
    <property type="entry name" value="ALDKETRDTASE"/>
</dbReference>